<evidence type="ECO:0000259" key="3">
    <source>
        <dbReference type="PROSITE" id="PS50404"/>
    </source>
</evidence>
<accession>A0ABR0EPC3</accession>
<dbReference type="Proteomes" id="UP001305779">
    <property type="component" value="Unassembled WGS sequence"/>
</dbReference>
<dbReference type="EMBL" id="JAXOVC010000003">
    <property type="protein sequence ID" value="KAK4503461.1"/>
    <property type="molecule type" value="Genomic_DNA"/>
</dbReference>
<dbReference type="PROSITE" id="PS50404">
    <property type="entry name" value="GST_NTER"/>
    <property type="match status" value="1"/>
</dbReference>
<evidence type="ECO:0000313" key="5">
    <source>
        <dbReference type="EMBL" id="KAK4503461.1"/>
    </source>
</evidence>
<dbReference type="PROSITE" id="PS50405">
    <property type="entry name" value="GST_CTER"/>
    <property type="match status" value="1"/>
</dbReference>
<sequence>MSTSTLQPIKLWGGGGTNPPKVAFILSLLSLPYTTIPIPLNEVKNPKYTSQISINGRVPAIQDPNTDLVLWESGAIVEYLVETYDKERKISFERGTREDFEAKQWLYFQCSGQGPYYGQASWFKTFHPEQLPSAIERYVKEMNRVTGVLNTHLSKQADKYGKDPWLVGNKMSFADVSFVMWQYLVTELPGFKGDVDMDAYPFAKEWLGRLLKVEGIKKVVEGAMASRHEPSGWEGIEKYLS</sequence>
<protein>
    <recommendedName>
        <fullName evidence="7">Glutathione S-transferase</fullName>
    </recommendedName>
</protein>
<dbReference type="Pfam" id="PF02798">
    <property type="entry name" value="GST_N"/>
    <property type="match status" value="1"/>
</dbReference>
<proteinExistence type="inferred from homology"/>
<dbReference type="SUPFAM" id="SSF52833">
    <property type="entry name" value="Thioredoxin-like"/>
    <property type="match status" value="1"/>
</dbReference>
<dbReference type="InterPro" id="IPR036249">
    <property type="entry name" value="Thioredoxin-like_sf"/>
</dbReference>
<evidence type="ECO:0000259" key="4">
    <source>
        <dbReference type="PROSITE" id="PS50405"/>
    </source>
</evidence>
<dbReference type="InterPro" id="IPR040079">
    <property type="entry name" value="Glutathione_S-Trfase"/>
</dbReference>
<organism evidence="5 6">
    <name type="scientific">Zasmidium cellare</name>
    <name type="common">Wine cellar mold</name>
    <name type="synonym">Racodium cellare</name>
    <dbReference type="NCBI Taxonomy" id="395010"/>
    <lineage>
        <taxon>Eukaryota</taxon>
        <taxon>Fungi</taxon>
        <taxon>Dikarya</taxon>
        <taxon>Ascomycota</taxon>
        <taxon>Pezizomycotina</taxon>
        <taxon>Dothideomycetes</taxon>
        <taxon>Dothideomycetidae</taxon>
        <taxon>Mycosphaerellales</taxon>
        <taxon>Mycosphaerellaceae</taxon>
        <taxon>Zasmidium</taxon>
    </lineage>
</organism>
<dbReference type="SUPFAM" id="SSF47616">
    <property type="entry name" value="GST C-terminal domain-like"/>
    <property type="match status" value="1"/>
</dbReference>
<dbReference type="Pfam" id="PF00043">
    <property type="entry name" value="GST_C"/>
    <property type="match status" value="1"/>
</dbReference>
<dbReference type="SFLD" id="SFLDS00019">
    <property type="entry name" value="Glutathione_Transferase_(cytos"/>
    <property type="match status" value="1"/>
</dbReference>
<dbReference type="InterPro" id="IPR004045">
    <property type="entry name" value="Glutathione_S-Trfase_N"/>
</dbReference>
<dbReference type="Gene3D" id="1.20.1050.10">
    <property type="match status" value="1"/>
</dbReference>
<dbReference type="Gene3D" id="3.40.30.10">
    <property type="entry name" value="Glutaredoxin"/>
    <property type="match status" value="1"/>
</dbReference>
<gene>
    <name evidence="5" type="ORF">PRZ48_004376</name>
</gene>
<dbReference type="CDD" id="cd03048">
    <property type="entry name" value="GST_N_Ure2p_like"/>
    <property type="match status" value="1"/>
</dbReference>
<dbReference type="InterPro" id="IPR010987">
    <property type="entry name" value="Glutathione-S-Trfase_C-like"/>
</dbReference>
<keyword evidence="6" id="KW-1185">Reference proteome</keyword>
<feature type="domain" description="GST N-terminal" evidence="3">
    <location>
        <begin position="6"/>
        <end position="88"/>
    </location>
</feature>
<name>A0ABR0EPC3_ZASCE</name>
<comment type="caution">
    <text evidence="5">The sequence shown here is derived from an EMBL/GenBank/DDBJ whole genome shotgun (WGS) entry which is preliminary data.</text>
</comment>
<dbReference type="SFLD" id="SFLDG00358">
    <property type="entry name" value="Main_(cytGST)"/>
    <property type="match status" value="1"/>
</dbReference>
<evidence type="ECO:0000256" key="2">
    <source>
        <dbReference type="RuleBase" id="RU003494"/>
    </source>
</evidence>
<dbReference type="PANTHER" id="PTHR44051:SF23">
    <property type="entry name" value="GLUTATHIONE S-TRANSFERASE-LIKE PROTEIN TPCF"/>
    <property type="match status" value="1"/>
</dbReference>
<feature type="domain" description="GST C-terminal" evidence="4">
    <location>
        <begin position="95"/>
        <end position="232"/>
    </location>
</feature>
<evidence type="ECO:0000256" key="1">
    <source>
        <dbReference type="ARBA" id="ARBA00007409"/>
    </source>
</evidence>
<dbReference type="PANTHER" id="PTHR44051">
    <property type="entry name" value="GLUTATHIONE S-TRANSFERASE-RELATED"/>
    <property type="match status" value="1"/>
</dbReference>
<dbReference type="InterPro" id="IPR004046">
    <property type="entry name" value="GST_C"/>
</dbReference>
<evidence type="ECO:0000313" key="6">
    <source>
        <dbReference type="Proteomes" id="UP001305779"/>
    </source>
</evidence>
<dbReference type="InterPro" id="IPR036282">
    <property type="entry name" value="Glutathione-S-Trfase_C_sf"/>
</dbReference>
<reference evidence="5 6" key="1">
    <citation type="journal article" date="2023" name="G3 (Bethesda)">
        <title>A chromosome-level genome assembly of Zasmidium syzygii isolated from banana leaves.</title>
        <authorList>
            <person name="van Westerhoven A.C."/>
            <person name="Mehrabi R."/>
            <person name="Talebi R."/>
            <person name="Steentjes M.B.F."/>
            <person name="Corcolon B."/>
            <person name="Chong P.A."/>
            <person name="Kema G.H.J."/>
            <person name="Seidl M.F."/>
        </authorList>
    </citation>
    <scope>NUCLEOTIDE SEQUENCE [LARGE SCALE GENOMIC DNA]</scope>
    <source>
        <strain evidence="5 6">P124</strain>
    </source>
</reference>
<evidence type="ECO:0008006" key="7">
    <source>
        <dbReference type="Google" id="ProtNLM"/>
    </source>
</evidence>
<comment type="similarity">
    <text evidence="1 2">Belongs to the GST superfamily.</text>
</comment>